<dbReference type="SFLD" id="SFLDG01136">
    <property type="entry name" value="C1.6:_Phosphoserine_Phosphatas"/>
    <property type="match status" value="1"/>
</dbReference>
<accession>A0A971ICY2</accession>
<reference evidence="14" key="1">
    <citation type="journal article" date="2020" name="Biotechnol. Biofuels">
        <title>New insights from the biogas microbiome by comprehensive genome-resolved metagenomics of nearly 1600 species originating from multiple anaerobic digesters.</title>
        <authorList>
            <person name="Campanaro S."/>
            <person name="Treu L."/>
            <person name="Rodriguez-R L.M."/>
            <person name="Kovalovszki A."/>
            <person name="Ziels R.M."/>
            <person name="Maus I."/>
            <person name="Zhu X."/>
            <person name="Kougias P.G."/>
            <person name="Basile A."/>
            <person name="Luo G."/>
            <person name="Schluter A."/>
            <person name="Konstantinidis K.T."/>
            <person name="Angelidaki I."/>
        </authorList>
    </citation>
    <scope>NUCLEOTIDE SEQUENCE</scope>
    <source>
        <strain evidence="14">AS01afH2WH_6</strain>
    </source>
</reference>
<dbReference type="NCBIfam" id="TIGR00338">
    <property type="entry name" value="serB"/>
    <property type="match status" value="1"/>
</dbReference>
<dbReference type="InterPro" id="IPR050582">
    <property type="entry name" value="HAD-like_SerB"/>
</dbReference>
<evidence type="ECO:0000313" key="14">
    <source>
        <dbReference type="EMBL" id="NLT80105.1"/>
    </source>
</evidence>
<dbReference type="SFLD" id="SFLDG01137">
    <property type="entry name" value="C1.6.1:_Phosphoserine_Phosphat"/>
    <property type="match status" value="1"/>
</dbReference>
<dbReference type="SUPFAM" id="SSF56784">
    <property type="entry name" value="HAD-like"/>
    <property type="match status" value="1"/>
</dbReference>
<evidence type="ECO:0000256" key="4">
    <source>
        <dbReference type="ARBA" id="ARBA00012640"/>
    </source>
</evidence>
<dbReference type="SFLD" id="SFLDS00003">
    <property type="entry name" value="Haloacid_Dehalogenase"/>
    <property type="match status" value="1"/>
</dbReference>
<feature type="active site" description="Nucleophile" evidence="13">
    <location>
        <position position="19"/>
    </location>
</feature>
<dbReference type="EMBL" id="JAAXZR010000025">
    <property type="protein sequence ID" value="NLT80105.1"/>
    <property type="molecule type" value="Genomic_DNA"/>
</dbReference>
<keyword evidence="5" id="KW-0028">Amino-acid biosynthesis</keyword>
<dbReference type="Proteomes" id="UP000767327">
    <property type="component" value="Unassembled WGS sequence"/>
</dbReference>
<dbReference type="GO" id="GO:0005737">
    <property type="term" value="C:cytoplasm"/>
    <property type="evidence" value="ECO:0007669"/>
    <property type="project" value="TreeGrafter"/>
</dbReference>
<name>A0A971ICY2_9BIFI</name>
<evidence type="ECO:0000256" key="9">
    <source>
        <dbReference type="ARBA" id="ARBA00023299"/>
    </source>
</evidence>
<gene>
    <name evidence="14" type="primary">serB</name>
    <name evidence="14" type="ORF">GXW98_07475</name>
</gene>
<dbReference type="PANTHER" id="PTHR43344">
    <property type="entry name" value="PHOSPHOSERINE PHOSPHATASE"/>
    <property type="match status" value="1"/>
</dbReference>
<evidence type="ECO:0000256" key="3">
    <source>
        <dbReference type="ARBA" id="ARBA00009184"/>
    </source>
</evidence>
<dbReference type="Pfam" id="PF12710">
    <property type="entry name" value="HAD"/>
    <property type="match status" value="1"/>
</dbReference>
<evidence type="ECO:0000256" key="13">
    <source>
        <dbReference type="PIRSR" id="PIRSR604469-1"/>
    </source>
</evidence>
<dbReference type="PANTHER" id="PTHR43344:SF2">
    <property type="entry name" value="PHOSPHOSERINE PHOSPHATASE"/>
    <property type="match status" value="1"/>
</dbReference>
<evidence type="ECO:0000256" key="6">
    <source>
        <dbReference type="ARBA" id="ARBA00022723"/>
    </source>
</evidence>
<dbReference type="InterPro" id="IPR004469">
    <property type="entry name" value="PSP"/>
</dbReference>
<feature type="active site" description="Proton donor" evidence="13">
    <location>
        <position position="21"/>
    </location>
</feature>
<keyword evidence="6" id="KW-0479">Metal-binding</keyword>
<dbReference type="EC" id="3.1.3.3" evidence="4"/>
<comment type="cofactor">
    <cofactor evidence="1">
        <name>Mg(2+)</name>
        <dbReference type="ChEBI" id="CHEBI:18420"/>
    </cofactor>
</comment>
<evidence type="ECO:0000256" key="5">
    <source>
        <dbReference type="ARBA" id="ARBA00022605"/>
    </source>
</evidence>
<reference evidence="14" key="2">
    <citation type="submission" date="2020-01" db="EMBL/GenBank/DDBJ databases">
        <authorList>
            <person name="Campanaro S."/>
        </authorList>
    </citation>
    <scope>NUCLEOTIDE SEQUENCE</scope>
    <source>
        <strain evidence="14">AS01afH2WH_6</strain>
    </source>
</reference>
<evidence type="ECO:0000256" key="8">
    <source>
        <dbReference type="ARBA" id="ARBA00022842"/>
    </source>
</evidence>
<organism evidence="14 15">
    <name type="scientific">Bifidobacterium crudilactis</name>
    <dbReference type="NCBI Taxonomy" id="327277"/>
    <lineage>
        <taxon>Bacteria</taxon>
        <taxon>Bacillati</taxon>
        <taxon>Actinomycetota</taxon>
        <taxon>Actinomycetes</taxon>
        <taxon>Bifidobacteriales</taxon>
        <taxon>Bifidobacteriaceae</taxon>
        <taxon>Bifidobacterium</taxon>
    </lineage>
</organism>
<sequence>MPDENLQASHESKRLLVMDVDSTLIDEEVIDLLGEAAGSGACIADITRRAMLGDIDFKAALSERVALLKGMPVGTLDSVFDRLHFTRGALEMIDTAHERGWTVGVVSGGFSELVEGLVRRAHIDHSLANHLGIADGVLTGLTVGPVVTKDTKLEALRRWAAEDGVPMAQTVAIGDGANDIPMIRAAGVGIAFCAKPVVQQAAHYAIQQRDLMQVIDIIDGHAQS</sequence>
<dbReference type="GO" id="GO:0006564">
    <property type="term" value="P:L-serine biosynthetic process"/>
    <property type="evidence" value="ECO:0007669"/>
    <property type="project" value="UniProtKB-KW"/>
</dbReference>
<proteinExistence type="inferred from homology"/>
<dbReference type="GO" id="GO:0036424">
    <property type="term" value="F:L-phosphoserine phosphatase activity"/>
    <property type="evidence" value="ECO:0007669"/>
    <property type="project" value="InterPro"/>
</dbReference>
<dbReference type="InterPro" id="IPR023214">
    <property type="entry name" value="HAD_sf"/>
</dbReference>
<evidence type="ECO:0000313" key="15">
    <source>
        <dbReference type="Proteomes" id="UP000767327"/>
    </source>
</evidence>
<comment type="catalytic activity">
    <reaction evidence="11">
        <text>O-phospho-L-serine + H2O = L-serine + phosphate</text>
        <dbReference type="Rhea" id="RHEA:21208"/>
        <dbReference type="ChEBI" id="CHEBI:15377"/>
        <dbReference type="ChEBI" id="CHEBI:33384"/>
        <dbReference type="ChEBI" id="CHEBI:43474"/>
        <dbReference type="ChEBI" id="CHEBI:57524"/>
        <dbReference type="EC" id="3.1.3.3"/>
    </reaction>
</comment>
<evidence type="ECO:0000256" key="11">
    <source>
        <dbReference type="ARBA" id="ARBA00048138"/>
    </source>
</evidence>
<dbReference type="InterPro" id="IPR036412">
    <property type="entry name" value="HAD-like_sf"/>
</dbReference>
<dbReference type="GO" id="GO:0000287">
    <property type="term" value="F:magnesium ion binding"/>
    <property type="evidence" value="ECO:0007669"/>
    <property type="project" value="TreeGrafter"/>
</dbReference>
<keyword evidence="7 14" id="KW-0378">Hydrolase</keyword>
<dbReference type="RefSeq" id="WP_273174159.1">
    <property type="nucleotide sequence ID" value="NZ_JAAXZR010000025.1"/>
</dbReference>
<comment type="pathway">
    <text evidence="2">Amino-acid biosynthesis; L-serine biosynthesis; L-serine from 3-phospho-D-glycerate: step 3/3.</text>
</comment>
<dbReference type="AlphaFoldDB" id="A0A971ICY2"/>
<dbReference type="NCBIfam" id="TIGR01488">
    <property type="entry name" value="HAD-SF-IB"/>
    <property type="match status" value="1"/>
</dbReference>
<keyword evidence="8" id="KW-0460">Magnesium</keyword>
<protein>
    <recommendedName>
        <fullName evidence="4">phosphoserine phosphatase</fullName>
        <ecNumber evidence="4">3.1.3.3</ecNumber>
    </recommendedName>
    <alternativeName>
        <fullName evidence="10">O-phosphoserine phosphohydrolase</fullName>
    </alternativeName>
</protein>
<comment type="caution">
    <text evidence="14">The sequence shown here is derived from an EMBL/GenBank/DDBJ whole genome shotgun (WGS) entry which is preliminary data.</text>
</comment>
<dbReference type="Gene3D" id="3.40.50.1000">
    <property type="entry name" value="HAD superfamily/HAD-like"/>
    <property type="match status" value="1"/>
</dbReference>
<dbReference type="SFLD" id="SFLDF00029">
    <property type="entry name" value="phosphoserine_phosphatase"/>
    <property type="match status" value="1"/>
</dbReference>
<comment type="catalytic activity">
    <reaction evidence="12">
        <text>O-phospho-D-serine + H2O = D-serine + phosphate</text>
        <dbReference type="Rhea" id="RHEA:24873"/>
        <dbReference type="ChEBI" id="CHEBI:15377"/>
        <dbReference type="ChEBI" id="CHEBI:35247"/>
        <dbReference type="ChEBI" id="CHEBI:43474"/>
        <dbReference type="ChEBI" id="CHEBI:58680"/>
        <dbReference type="EC" id="3.1.3.3"/>
    </reaction>
</comment>
<evidence type="ECO:0000256" key="2">
    <source>
        <dbReference type="ARBA" id="ARBA00005135"/>
    </source>
</evidence>
<keyword evidence="9" id="KW-0718">Serine biosynthesis</keyword>
<evidence type="ECO:0000256" key="1">
    <source>
        <dbReference type="ARBA" id="ARBA00001946"/>
    </source>
</evidence>
<evidence type="ECO:0000256" key="7">
    <source>
        <dbReference type="ARBA" id="ARBA00022801"/>
    </source>
</evidence>
<evidence type="ECO:0000256" key="10">
    <source>
        <dbReference type="ARBA" id="ARBA00031693"/>
    </source>
</evidence>
<evidence type="ECO:0000256" key="12">
    <source>
        <dbReference type="ARBA" id="ARBA00048523"/>
    </source>
</evidence>
<comment type="similarity">
    <text evidence="3">Belongs to the HAD-like hydrolase superfamily. SerB family.</text>
</comment>